<protein>
    <submittedName>
        <fullName evidence="1">tRNA-(Ms[2]io[6]A)-hydroxylase</fullName>
    </submittedName>
</protein>
<comment type="caution">
    <text evidence="1">The sequence shown here is derived from an EMBL/GenBank/DDBJ whole genome shotgun (WGS) entry which is preliminary data.</text>
</comment>
<proteinExistence type="predicted"/>
<dbReference type="PANTHER" id="PTHR42637:SF1">
    <property type="entry name" value="TRNA 2-(METHYLSULFANYL)-N(6)-ISOPENTENYLADENOSINE(37) HYDROXYLASE"/>
    <property type="match status" value="1"/>
</dbReference>
<dbReference type="PIRSF" id="PIRSF020736">
    <property type="entry name" value="MiaE"/>
    <property type="match status" value="1"/>
</dbReference>
<evidence type="ECO:0000313" key="2">
    <source>
        <dbReference type="Proteomes" id="UP000234240"/>
    </source>
</evidence>
<dbReference type="RefSeq" id="WP_101815684.1">
    <property type="nucleotide sequence ID" value="NZ_PJZF01000005.1"/>
</dbReference>
<dbReference type="Gene3D" id="1.20.1260.10">
    <property type="match status" value="1"/>
</dbReference>
<name>A0A2N5EA07_9GAMM</name>
<dbReference type="SUPFAM" id="SSF47240">
    <property type="entry name" value="Ferritin-like"/>
    <property type="match status" value="1"/>
</dbReference>
<accession>A0A2N5EA07</accession>
<dbReference type="EMBL" id="PJZF01000005">
    <property type="protein sequence ID" value="PLR38739.1"/>
    <property type="molecule type" value="Genomic_DNA"/>
</dbReference>
<dbReference type="GO" id="GO:0006400">
    <property type="term" value="P:tRNA modification"/>
    <property type="evidence" value="ECO:0007669"/>
    <property type="project" value="InterPro"/>
</dbReference>
<dbReference type="GO" id="GO:0045301">
    <property type="term" value="F:tRNA 2-(methylsulfanyl)-N(6)-isopentenyladenosine(37) hydroxylase activity"/>
    <property type="evidence" value="ECO:0007669"/>
    <property type="project" value="InterPro"/>
</dbReference>
<dbReference type="InterPro" id="IPR010386">
    <property type="entry name" value="tRNA-Hydrxlase_MiaE"/>
</dbReference>
<dbReference type="PANTHER" id="PTHR42637">
    <property type="entry name" value="TRNA-(MS[2]IO[6]A)-HYDROXYLASE"/>
    <property type="match status" value="1"/>
</dbReference>
<dbReference type="Pfam" id="PF06175">
    <property type="entry name" value="MiaE"/>
    <property type="match status" value="1"/>
</dbReference>
<dbReference type="OrthoDB" id="9802518at2"/>
<gene>
    <name evidence="1" type="ORF">CYR55_08300</name>
</gene>
<organism evidence="1 2">
    <name type="scientific">Chimaeribacter californicus</name>
    <dbReference type="NCBI Taxonomy" id="2060067"/>
    <lineage>
        <taxon>Bacteria</taxon>
        <taxon>Pseudomonadati</taxon>
        <taxon>Pseudomonadota</taxon>
        <taxon>Gammaproteobacteria</taxon>
        <taxon>Enterobacterales</taxon>
        <taxon>Yersiniaceae</taxon>
        <taxon>Chimaeribacter</taxon>
    </lineage>
</organism>
<reference evidence="1 2" key="1">
    <citation type="submission" date="2017-12" db="EMBL/GenBank/DDBJ databases">
        <title>Characterization of six clinical isolates of Enterochimera gen. nov., a novel genus of the Yersiniaciae family and the three species Enterochimera arupensis sp. nov., Enterochimera coloradensis sp. nov, and Enterochimera californica sp. nov.</title>
        <authorList>
            <person name="Rossi A."/>
            <person name="Fisher M."/>
        </authorList>
    </citation>
    <scope>NUCLEOTIDE SEQUENCE [LARGE SCALE GENOMIC DNA]</scope>
    <source>
        <strain evidence="2">2015-Iso6</strain>
    </source>
</reference>
<dbReference type="InterPro" id="IPR012347">
    <property type="entry name" value="Ferritin-like"/>
</dbReference>
<dbReference type="AlphaFoldDB" id="A0A2N5EA07"/>
<keyword evidence="2" id="KW-1185">Reference proteome</keyword>
<evidence type="ECO:0000313" key="1">
    <source>
        <dbReference type="EMBL" id="PLR38739.1"/>
    </source>
</evidence>
<sequence length="203" mass="23294">MTDALLAPIHAFLHCKTPARWIDVALTQQDILLIDHANCEKKAAASAMALMTRYLDRTELLICAARLAREELHHFEQVVEIMTRRNVAYTVLSPSRYANGLLKHVRHQDELGLLVDRLIIGAYIEARSCERFAAIAPHLDQELRRFYLSLLRSEARHYQDYLSLAQQYAGEDITDRVEELGRIEAELIMAPDEQFRFHSGVPV</sequence>
<dbReference type="CDD" id="cd07910">
    <property type="entry name" value="MiaE"/>
    <property type="match status" value="1"/>
</dbReference>
<dbReference type="InterPro" id="IPR009078">
    <property type="entry name" value="Ferritin-like_SF"/>
</dbReference>
<dbReference type="Proteomes" id="UP000234240">
    <property type="component" value="Unassembled WGS sequence"/>
</dbReference>